<organism evidence="2 3">
    <name type="scientific">Streptomyces phage Annadreamy</name>
    <dbReference type="NCBI Taxonomy" id="2250335"/>
    <lineage>
        <taxon>Viruses</taxon>
        <taxon>Duplodnaviria</taxon>
        <taxon>Heunggongvirae</taxon>
        <taxon>Uroviricota</taxon>
        <taxon>Caudoviricetes</taxon>
        <taxon>Stanwilliamsviridae</taxon>
        <taxon>Loccivirinae</taxon>
        <taxon>Annadreamyvirus</taxon>
        <taxon>Annadreamyvirus annadreamy</taxon>
    </lineage>
</organism>
<evidence type="ECO:0000313" key="3">
    <source>
        <dbReference type="Proteomes" id="UP000259354"/>
    </source>
</evidence>
<name>A0A345GT91_9CAUD</name>
<evidence type="ECO:0000313" key="2">
    <source>
        <dbReference type="EMBL" id="AXG66163.1"/>
    </source>
</evidence>
<keyword evidence="1" id="KW-0175">Coiled coil</keyword>
<feature type="coiled-coil region" evidence="1">
    <location>
        <begin position="15"/>
        <end position="67"/>
    </location>
</feature>
<evidence type="ECO:0000256" key="1">
    <source>
        <dbReference type="SAM" id="Coils"/>
    </source>
</evidence>
<reference evidence="2 3" key="1">
    <citation type="submission" date="2018-06" db="EMBL/GenBank/DDBJ databases">
        <authorList>
            <person name="Moussa A."/>
            <person name="Couoh J.M."/>
            <person name="Harbem L."/>
            <person name="Okocha J.C."/>
            <person name="Taylor D."/>
            <person name="Teutsch A.B."/>
            <person name="Smith B.R."/>
            <person name="Suri N."/>
            <person name="Layton S.R."/>
            <person name="Kim T."/>
            <person name="Hughes L.E."/>
            <person name="Garlena R.A."/>
            <person name="Russell D.A."/>
            <person name="Pope W.H."/>
            <person name="Jacobs-Sera D."/>
            <person name="Hatfull G.F."/>
        </authorList>
    </citation>
    <scope>NUCLEOTIDE SEQUENCE [LARGE SCALE GENOMIC DNA]</scope>
</reference>
<dbReference type="GeneID" id="55609185"/>
<keyword evidence="3" id="KW-1185">Reference proteome</keyword>
<gene>
    <name evidence="2" type="primary">42</name>
    <name evidence="2" type="ORF">SEA_ANNADREAMY_42</name>
</gene>
<dbReference type="RefSeq" id="YP_009839008.1">
    <property type="nucleotide sequence ID" value="NC_048719.1"/>
</dbReference>
<accession>A0A345GT91</accession>
<sequence length="77" mass="8353">MNQTKKLELTITALKQSLGNKVANAEEEIASIRAEASLLLEEQAEQIAKKDERIATLENELSQLKGEGNVAVSSEDA</sequence>
<protein>
    <submittedName>
        <fullName evidence="2">Uncharacterized protein</fullName>
    </submittedName>
</protein>
<dbReference type="Proteomes" id="UP000259354">
    <property type="component" value="Segment"/>
</dbReference>
<dbReference type="KEGG" id="vg:55609185"/>
<dbReference type="EMBL" id="MH536811">
    <property type="protein sequence ID" value="AXG66163.1"/>
    <property type="molecule type" value="Genomic_DNA"/>
</dbReference>
<proteinExistence type="predicted"/>